<comment type="caution">
    <text evidence="2">The sequence shown here is derived from an EMBL/GenBank/DDBJ whole genome shotgun (WGS) entry which is preliminary data.</text>
</comment>
<evidence type="ECO:0000313" key="3">
    <source>
        <dbReference type="Proteomes" id="UP001209854"/>
    </source>
</evidence>
<organism evidence="2 3">
    <name type="scientific">Endozoicomonas gorgoniicola</name>
    <dbReference type="NCBI Taxonomy" id="1234144"/>
    <lineage>
        <taxon>Bacteria</taxon>
        <taxon>Pseudomonadati</taxon>
        <taxon>Pseudomonadota</taxon>
        <taxon>Gammaproteobacteria</taxon>
        <taxon>Oceanospirillales</taxon>
        <taxon>Endozoicomonadaceae</taxon>
        <taxon>Endozoicomonas</taxon>
    </lineage>
</organism>
<reference evidence="2 3" key="1">
    <citation type="submission" date="2022-10" db="EMBL/GenBank/DDBJ databases">
        <title>High-quality genome sequences of two octocoral-associated bacteria, Endozoicomonas euniceicola EF212 and Endozoicomonas gorgoniicola PS125.</title>
        <authorList>
            <person name="Chiou Y.-J."/>
            <person name="Chen Y.-H."/>
        </authorList>
    </citation>
    <scope>NUCLEOTIDE SEQUENCE [LARGE SCALE GENOMIC DNA]</scope>
    <source>
        <strain evidence="2 3">PS125</strain>
    </source>
</reference>
<dbReference type="Proteomes" id="UP001209854">
    <property type="component" value="Unassembled WGS sequence"/>
</dbReference>
<dbReference type="Gene3D" id="3.40.630.30">
    <property type="match status" value="1"/>
</dbReference>
<proteinExistence type="predicted"/>
<dbReference type="InterPro" id="IPR000182">
    <property type="entry name" value="GNAT_dom"/>
</dbReference>
<dbReference type="RefSeq" id="WP_262566083.1">
    <property type="nucleotide sequence ID" value="NZ_JAPFCC010000001.1"/>
</dbReference>
<dbReference type="PROSITE" id="PS51186">
    <property type="entry name" value="GNAT"/>
    <property type="match status" value="1"/>
</dbReference>
<dbReference type="InterPro" id="IPR016181">
    <property type="entry name" value="Acyl_CoA_acyltransferase"/>
</dbReference>
<dbReference type="EMBL" id="JAPFCC010000001">
    <property type="protein sequence ID" value="MCW7556398.1"/>
    <property type="molecule type" value="Genomic_DNA"/>
</dbReference>
<dbReference type="PANTHER" id="PTHR43328">
    <property type="entry name" value="ACETYLTRANSFERASE-RELATED"/>
    <property type="match status" value="1"/>
</dbReference>
<dbReference type="Pfam" id="PF13302">
    <property type="entry name" value="Acetyltransf_3"/>
    <property type="match status" value="1"/>
</dbReference>
<name>A0ABT3N450_9GAMM</name>
<protein>
    <submittedName>
        <fullName evidence="2">GNAT family N-acetyltransferase</fullName>
    </submittedName>
</protein>
<accession>A0ABT3N450</accession>
<feature type="domain" description="N-acetyltransferase" evidence="1">
    <location>
        <begin position="17"/>
        <end position="173"/>
    </location>
</feature>
<dbReference type="PANTHER" id="PTHR43328:SF1">
    <property type="entry name" value="N-ACETYLTRANSFERASE DOMAIN-CONTAINING PROTEIN"/>
    <property type="match status" value="1"/>
</dbReference>
<dbReference type="SUPFAM" id="SSF55729">
    <property type="entry name" value="Acyl-CoA N-acyltransferases (Nat)"/>
    <property type="match status" value="1"/>
</dbReference>
<keyword evidence="3" id="KW-1185">Reference proteome</keyword>
<evidence type="ECO:0000313" key="2">
    <source>
        <dbReference type="EMBL" id="MCW7556398.1"/>
    </source>
</evidence>
<gene>
    <name evidence="2" type="ORF">NX722_27945</name>
</gene>
<sequence length="175" mass="20187">MRFDLGDGYSVRSFLYGDASSLSRHGNNANIARNLRDSFPNPYSIEHARAWIQHVKEHEPDTRFVIASGQEAIGEIGFVVQLDVHRYSAEIGYWISEEHWGRGIMPKALAFASDYAFKKKKIVRLFADVVEYNEGSCKVLEKCGYQREGILRKHIYKGERFYDQFLYARINPDAS</sequence>
<evidence type="ECO:0000259" key="1">
    <source>
        <dbReference type="PROSITE" id="PS51186"/>
    </source>
</evidence>